<reference evidence="1 2" key="1">
    <citation type="submission" date="2019-02" db="EMBL/GenBank/DDBJ databases">
        <title>Isolation of virulent Lactobacillus brevis phages.</title>
        <authorList>
            <person name="Feyereisen M."/>
            <person name="Mahony J."/>
            <person name="O'Sullivan T."/>
            <person name="van Sinderen D."/>
        </authorList>
    </citation>
    <scope>NUCLEOTIDE SEQUENCE [LARGE SCALE GENOMIC DNA]</scope>
</reference>
<dbReference type="EMBL" id="MK504443">
    <property type="protein sequence ID" value="QBJ03387.1"/>
    <property type="molecule type" value="Genomic_DNA"/>
</dbReference>
<name>A0A4Y5FG22_9CAUD</name>
<gene>
    <name evidence="1" type="ORF">B521_0037</name>
</gene>
<evidence type="ECO:0000313" key="1">
    <source>
        <dbReference type="EMBL" id="QBJ03387.1"/>
    </source>
</evidence>
<dbReference type="Proteomes" id="UP000308874">
    <property type="component" value="Segment"/>
</dbReference>
<keyword evidence="2" id="KW-1185">Reference proteome</keyword>
<proteinExistence type="predicted"/>
<evidence type="ECO:0000313" key="2">
    <source>
        <dbReference type="Proteomes" id="UP000308874"/>
    </source>
</evidence>
<accession>A0A4Y5FG22</accession>
<protein>
    <submittedName>
        <fullName evidence="1">Uncharacterized protein</fullName>
    </submittedName>
</protein>
<organism evidence="1 2">
    <name type="scientific">Lactobacillus phage 521B</name>
    <dbReference type="NCBI Taxonomy" id="2510942"/>
    <lineage>
        <taxon>Viruses</taxon>
        <taxon>Duplodnaviria</taxon>
        <taxon>Heunggongvirae</taxon>
        <taxon>Uroviricota</taxon>
        <taxon>Caudoviricetes</taxon>
        <taxon>Herelleviridae</taxon>
        <taxon>Tybeckvirus</taxon>
        <taxon>Tybeckvirus tv521B</taxon>
    </lineage>
</organism>
<sequence length="127" mass="15271">MELVLNKENYKLYLLKAYQRVRVCKNLRVSYPTDRDYKITISRDKEGVFFKVLEYNASSDRYNKEVMIYQLTDQYNHELVSHCKGCYNKPMINRAMKYLEDHHKEVFFKKSNFDIDALFNTSSSELV</sequence>